<name>A0A061R9Y8_9CHLO</name>
<proteinExistence type="predicted"/>
<dbReference type="EMBL" id="GBEZ01016503">
    <property type="protein sequence ID" value="JAC69752.1"/>
    <property type="molecule type" value="Transcribed_RNA"/>
</dbReference>
<dbReference type="PANTHER" id="PTHR45286:SF1">
    <property type="entry name" value="CHAPERONE DNAJ-DOMAIN SUPERFAMILY PROTEIN"/>
    <property type="match status" value="1"/>
</dbReference>
<sequence>MQGRLGRVECRCTRAWLPPSALWLFRPRAETHDTGGWYFERYTECSPYGRRGSHRLEPLLPAAVHVLIAAYETLDEEELTRSSGRGNWISSWLSEQLYALWRGRSGS</sequence>
<dbReference type="PANTHER" id="PTHR45286">
    <property type="entry name" value="CHAPERONE DNAJ-DOMAIN SUPERFAMILY PROTEIN"/>
    <property type="match status" value="1"/>
</dbReference>
<organism evidence="1">
    <name type="scientific">Tetraselmis sp. GSL018</name>
    <dbReference type="NCBI Taxonomy" id="582737"/>
    <lineage>
        <taxon>Eukaryota</taxon>
        <taxon>Viridiplantae</taxon>
        <taxon>Chlorophyta</taxon>
        <taxon>core chlorophytes</taxon>
        <taxon>Chlorodendrophyceae</taxon>
        <taxon>Chlorodendrales</taxon>
        <taxon>Chlorodendraceae</taxon>
        <taxon>Tetraselmis</taxon>
    </lineage>
</organism>
<accession>A0A061R9Y8</accession>
<reference evidence="1" key="1">
    <citation type="submission" date="2014-05" db="EMBL/GenBank/DDBJ databases">
        <title>The transcriptome of the halophilic microalga Tetraselmis sp. GSL018 isolated from the Great Salt Lake, Utah.</title>
        <authorList>
            <person name="Jinkerson R.E."/>
            <person name="D'Adamo S."/>
            <person name="Posewitz M.C."/>
        </authorList>
    </citation>
    <scope>NUCLEOTIDE SEQUENCE</scope>
    <source>
        <strain evidence="1">GSL018</strain>
    </source>
</reference>
<evidence type="ECO:0000313" key="1">
    <source>
        <dbReference type="EMBL" id="JAC69752.1"/>
    </source>
</evidence>
<keyword evidence="1" id="KW-0346">Stress response</keyword>
<protein>
    <submittedName>
        <fullName evidence="1">Heat shock protein binding</fullName>
    </submittedName>
</protein>
<gene>
    <name evidence="1" type="ORF">TSPGSL018_5640</name>
</gene>
<dbReference type="AlphaFoldDB" id="A0A061R9Y8"/>